<evidence type="ECO:0000313" key="20">
    <source>
        <dbReference type="Proteomes" id="UP001108240"/>
    </source>
</evidence>
<dbReference type="InterPro" id="IPR012337">
    <property type="entry name" value="RNaseH-like_sf"/>
</dbReference>
<evidence type="ECO:0000256" key="3">
    <source>
        <dbReference type="ARBA" id="ARBA00022670"/>
    </source>
</evidence>
<protein>
    <recommendedName>
        <fullName evidence="11">Gypsy retrotransposon integrase-like protein 1</fullName>
        <ecNumber evidence="2">3.1.26.4</ecNumber>
    </recommendedName>
</protein>
<dbReference type="Gene3D" id="1.10.340.70">
    <property type="match status" value="1"/>
</dbReference>
<keyword evidence="20" id="KW-1185">Reference proteome</keyword>
<keyword evidence="7" id="KW-0064">Aspartyl protease</keyword>
<dbReference type="InterPro" id="IPR021109">
    <property type="entry name" value="Peptidase_aspartic_dom_sf"/>
</dbReference>
<dbReference type="Pfam" id="PF00665">
    <property type="entry name" value="rve"/>
    <property type="match status" value="1"/>
</dbReference>
<evidence type="ECO:0000259" key="16">
    <source>
        <dbReference type="PROSITE" id="PS50804"/>
    </source>
</evidence>
<dbReference type="EC" id="3.1.26.4" evidence="2"/>
<dbReference type="InterPro" id="IPR001878">
    <property type="entry name" value="Znf_CCHC"/>
</dbReference>
<dbReference type="InterPro" id="IPR003309">
    <property type="entry name" value="SCAN_dom"/>
</dbReference>
<dbReference type="InterPro" id="IPR001584">
    <property type="entry name" value="Integrase_cat-core"/>
</dbReference>
<evidence type="ECO:0000256" key="14">
    <source>
        <dbReference type="SAM" id="SignalP"/>
    </source>
</evidence>
<dbReference type="GO" id="GO:0016779">
    <property type="term" value="F:nucleotidyltransferase activity"/>
    <property type="evidence" value="ECO:0007669"/>
    <property type="project" value="UniProtKB-KW"/>
</dbReference>
<dbReference type="GO" id="GO:0004523">
    <property type="term" value="F:RNA-DNA hybrid ribonuclease activity"/>
    <property type="evidence" value="ECO:0007669"/>
    <property type="project" value="UniProtKB-EC"/>
</dbReference>
<reference evidence="19" key="1">
    <citation type="submission" date="2025-08" db="UniProtKB">
        <authorList>
            <consortium name="Ensembl"/>
        </authorList>
    </citation>
    <scope>IDENTIFICATION</scope>
</reference>
<dbReference type="PROSITE" id="PS50994">
    <property type="entry name" value="INTEGRASE"/>
    <property type="match status" value="1"/>
</dbReference>
<dbReference type="CDD" id="cd09274">
    <property type="entry name" value="RNase_HI_RT_Ty3"/>
    <property type="match status" value="1"/>
</dbReference>
<name>A0A9J8D6N2_CYPCA</name>
<dbReference type="AlphaFoldDB" id="A0A9J8D6N2"/>
<keyword evidence="3" id="KW-0645">Protease</keyword>
<dbReference type="InterPro" id="IPR043128">
    <property type="entry name" value="Rev_trsase/Diguanyl_cyclase"/>
</dbReference>
<evidence type="ECO:0000256" key="13">
    <source>
        <dbReference type="SAM" id="MobiDB-lite"/>
    </source>
</evidence>
<evidence type="ECO:0000256" key="12">
    <source>
        <dbReference type="PROSITE-ProRule" id="PRU00047"/>
    </source>
</evidence>
<dbReference type="InterPro" id="IPR038269">
    <property type="entry name" value="SCAN_sf"/>
</dbReference>
<keyword evidence="8" id="KW-0378">Hydrolase</keyword>
<dbReference type="Pfam" id="PF17919">
    <property type="entry name" value="RT_RNaseH_2"/>
    <property type="match status" value="1"/>
</dbReference>
<keyword evidence="12" id="KW-0862">Zinc</keyword>
<dbReference type="GO" id="GO:0015074">
    <property type="term" value="P:DNA integration"/>
    <property type="evidence" value="ECO:0007669"/>
    <property type="project" value="InterPro"/>
</dbReference>
<dbReference type="Pfam" id="PF17921">
    <property type="entry name" value="Integrase_H2C2"/>
    <property type="match status" value="1"/>
</dbReference>
<dbReference type="Proteomes" id="UP001108240">
    <property type="component" value="Unplaced"/>
</dbReference>
<dbReference type="CDD" id="cd00303">
    <property type="entry name" value="retropepsin_like"/>
    <property type="match status" value="1"/>
</dbReference>
<reference evidence="19" key="2">
    <citation type="submission" date="2025-09" db="UniProtKB">
        <authorList>
            <consortium name="Ensembl"/>
        </authorList>
    </citation>
    <scope>IDENTIFICATION</scope>
</reference>
<feature type="domain" description="Integrase catalytic" evidence="18">
    <location>
        <begin position="520"/>
        <end position="678"/>
    </location>
</feature>
<dbReference type="GO" id="GO:0006508">
    <property type="term" value="P:proteolysis"/>
    <property type="evidence" value="ECO:0007669"/>
    <property type="project" value="UniProtKB-KW"/>
</dbReference>
<accession>A0A9J8D6N2</accession>
<evidence type="ECO:0000256" key="5">
    <source>
        <dbReference type="ARBA" id="ARBA00022695"/>
    </source>
</evidence>
<sequence length="1261" mass="140561">MSLGFLLLSTGPTSEAQVSPVLQARAPKSDKHIHEAEYCFPKSTETVLHWCRKWLLAGGSDAEAILDKVVLEQFISRLPKRTAQWVQCHRPASLDLAIQLAEDQLVACSGVGEPLPSISLSLSSPVSLSSPSPKPVPVPRTRFAGPHRAAPRWKTGTEAAAGSRGPTRGVGLPQLEGTDEAPTASPRQSFDPLPATRAAGRPGPACWRCGDPGHFVDRCPVMEVGTLVRIPDDPQAAPDQAGLYQIPVSIKGGTYRALVDSGCNQTSIHQSLIQSGALDTGRMVKVRCVHGDIVEYPVKAISIKFRGQKHCVEVAVSPRLRHPLILGTNWPAFEPLLGCLTAGVSGEKRRQVAGASAQVGETVPGPSGAGSGEPSGLARLNLSSHDDFPLEQSHDETLKHAFEQVRSIDGQILQPDRTLSYPYFAIIKDRLYRVTQDTQTKEDTTQLLVPRSRREMLFQAAHCNPMAGHLGVTVTLNRLMTRFFWPGIHENVRRWCASCRECQLVNPPAAPKAPLRPLPLVQVPFERIGMDLIGPLERSARGHRFALVIVDYATRYPEAVALRNISAKSVADALFRLISRVGIPKEILTDQGTAFMSRTLNELYELLGIKSVRTSVYHPQTDGLVERFNRTLKTMIRKFVQEDAKNWDRWLEPLLFAVREVPQASTGFSPFEHLYGRQPRGVLDVLKETWEDGRSDSKNEIQYVLDLRAKLHTLGRLSMENLLQAQGRQSRLYNRGTKLREFTPGDKVLVLLPTSSSKLLAKWQGPFEVTQRLGDLNYEVIRTDRGNSRQIYHLNLLKKWSEEESVLLATAVSEEEDLGPEAIVKEKSLALAPGGDHLSPSQLTDIIRLQSEFADVFSPLPGRTNLIQHHIETEPGVVVRSRPYRLPEHKRKVVQTELEAMLGMGVIEESHSDWASPIVLVPKTDGSVWFCVDYRRVKAVSKFDAYPMPRIDELLDRLGTARFYSTLDLTKGYWQIPLSPMSKEKTAFTTPFGLHQFVTLPFGLFGAPATFQRLMDRVLRPHAAYAAAYLDDIIIYSGDWQRHMEHLRAVLGALRRAGLTANPKKCAVGRVEVRYLGFHLGHGQVRPQIDKTAAIATCPRPKTKKEVRQFLGLAGYYRRFIPGYSDLTSPLTDLTKKEVPDTVQWTEQCQQAFTQVKAALCGGLLLHSPNFSLPFLLQTDASDRGLGAVLSQEVEGEDRPVLYISRKLSKRETKYSTIEKECLAIRWAVLTLRYYLLGREFTLCSDHAPLQWLHRMKDTNA</sequence>
<evidence type="ECO:0000256" key="1">
    <source>
        <dbReference type="ARBA" id="ARBA00010879"/>
    </source>
</evidence>
<dbReference type="SUPFAM" id="SSF57756">
    <property type="entry name" value="Retrovirus zinc finger-like domains"/>
    <property type="match status" value="1"/>
</dbReference>
<dbReference type="SUPFAM" id="SSF56672">
    <property type="entry name" value="DNA/RNA polymerases"/>
    <property type="match status" value="1"/>
</dbReference>
<feature type="domain" description="SCAN box" evidence="16">
    <location>
        <begin position="51"/>
        <end position="103"/>
    </location>
</feature>
<comment type="similarity">
    <text evidence="1">Belongs to the beta type-B retroviral polymerase family. HERV class-II K(HML-2) pol subfamily.</text>
</comment>
<dbReference type="GeneTree" id="ENSGT01050000244855"/>
<evidence type="ECO:0000256" key="6">
    <source>
        <dbReference type="ARBA" id="ARBA00022722"/>
    </source>
</evidence>
<dbReference type="PANTHER" id="PTHR37984:SF5">
    <property type="entry name" value="PROTEIN NYNRIN-LIKE"/>
    <property type="match status" value="1"/>
</dbReference>
<evidence type="ECO:0000256" key="9">
    <source>
        <dbReference type="ARBA" id="ARBA00023125"/>
    </source>
</evidence>
<dbReference type="Pfam" id="PF00078">
    <property type="entry name" value="RVT_1"/>
    <property type="match status" value="1"/>
</dbReference>
<dbReference type="Gene3D" id="2.40.70.10">
    <property type="entry name" value="Acid Proteases"/>
    <property type="match status" value="1"/>
</dbReference>
<feature type="region of interest" description="Disordered" evidence="13">
    <location>
        <begin position="352"/>
        <end position="382"/>
    </location>
</feature>
<dbReference type="SUPFAM" id="SSF47353">
    <property type="entry name" value="Retrovirus capsid dimerization domain-like"/>
    <property type="match status" value="1"/>
</dbReference>
<dbReference type="InterPro" id="IPR000477">
    <property type="entry name" value="RT_dom"/>
</dbReference>
<dbReference type="GO" id="GO:0008270">
    <property type="term" value="F:zinc ion binding"/>
    <property type="evidence" value="ECO:0007669"/>
    <property type="project" value="UniProtKB-KW"/>
</dbReference>
<keyword evidence="5" id="KW-0548">Nucleotidyltransferase</keyword>
<dbReference type="FunFam" id="3.30.420.10:FF:000032">
    <property type="entry name" value="Retrovirus-related Pol polyprotein from transposon 297-like Protein"/>
    <property type="match status" value="1"/>
</dbReference>
<evidence type="ECO:0000256" key="7">
    <source>
        <dbReference type="ARBA" id="ARBA00022750"/>
    </source>
</evidence>
<dbReference type="Pfam" id="PF22938">
    <property type="entry name" value="Integrase_p58_C"/>
    <property type="match status" value="1"/>
</dbReference>
<dbReference type="Gene3D" id="3.30.420.10">
    <property type="entry name" value="Ribonuclease H-like superfamily/Ribonuclease H"/>
    <property type="match status" value="1"/>
</dbReference>
<evidence type="ECO:0000259" key="17">
    <source>
        <dbReference type="PROSITE" id="PS50878"/>
    </source>
</evidence>
<dbReference type="FunFam" id="3.30.70.270:FF:000020">
    <property type="entry name" value="Transposon Tf2-6 polyprotein-like Protein"/>
    <property type="match status" value="1"/>
</dbReference>
<dbReference type="InterPro" id="IPR041577">
    <property type="entry name" value="RT_RNaseH_2"/>
</dbReference>
<evidence type="ECO:0000256" key="10">
    <source>
        <dbReference type="ARBA" id="ARBA00023268"/>
    </source>
</evidence>
<evidence type="ECO:0000256" key="8">
    <source>
        <dbReference type="ARBA" id="ARBA00022759"/>
    </source>
</evidence>
<keyword evidence="6" id="KW-0540">Nuclease</keyword>
<evidence type="ECO:0000313" key="19">
    <source>
        <dbReference type="Ensembl" id="ENSCCRP00000172985.1"/>
    </source>
</evidence>
<dbReference type="Pfam" id="PF13650">
    <property type="entry name" value="Asp_protease_2"/>
    <property type="match status" value="1"/>
</dbReference>
<keyword evidence="9" id="KW-0238">DNA-binding</keyword>
<evidence type="ECO:0000256" key="11">
    <source>
        <dbReference type="ARBA" id="ARBA00039658"/>
    </source>
</evidence>
<evidence type="ECO:0000256" key="2">
    <source>
        <dbReference type="ARBA" id="ARBA00012180"/>
    </source>
</evidence>
<dbReference type="SMART" id="SM00343">
    <property type="entry name" value="ZnF_C2HC"/>
    <property type="match status" value="1"/>
</dbReference>
<keyword evidence="8" id="KW-0255">Endonuclease</keyword>
<dbReference type="InterPro" id="IPR036875">
    <property type="entry name" value="Znf_CCHC_sf"/>
</dbReference>
<dbReference type="PROSITE" id="PS50878">
    <property type="entry name" value="RT_POL"/>
    <property type="match status" value="1"/>
</dbReference>
<dbReference type="InterPro" id="IPR050951">
    <property type="entry name" value="Retrovirus_Pol_polyprotein"/>
</dbReference>
<feature type="domain" description="Reverse transcriptase" evidence="17">
    <location>
        <begin position="902"/>
        <end position="1080"/>
    </location>
</feature>
<dbReference type="Pfam" id="PF02023">
    <property type="entry name" value="SCAN"/>
    <property type="match status" value="1"/>
</dbReference>
<dbReference type="SUPFAM" id="SSF53098">
    <property type="entry name" value="Ribonuclease H-like"/>
    <property type="match status" value="1"/>
</dbReference>
<dbReference type="PANTHER" id="PTHR37984">
    <property type="entry name" value="PROTEIN CBG26694"/>
    <property type="match status" value="1"/>
</dbReference>
<dbReference type="OMA" id="DKHIHEA"/>
<dbReference type="InterPro" id="IPR036397">
    <property type="entry name" value="RNaseH_sf"/>
</dbReference>
<dbReference type="PROSITE" id="PS50158">
    <property type="entry name" value="ZF_CCHC"/>
    <property type="match status" value="1"/>
</dbReference>
<dbReference type="Gene3D" id="3.10.10.10">
    <property type="entry name" value="HIV Type 1 Reverse Transcriptase, subunit A, domain 1"/>
    <property type="match status" value="1"/>
</dbReference>
<dbReference type="InterPro" id="IPR041588">
    <property type="entry name" value="Integrase_H2C2"/>
</dbReference>
<organism evidence="19 20">
    <name type="scientific">Cyprinus carpio carpio</name>
    <dbReference type="NCBI Taxonomy" id="630221"/>
    <lineage>
        <taxon>Eukaryota</taxon>
        <taxon>Metazoa</taxon>
        <taxon>Chordata</taxon>
        <taxon>Craniata</taxon>
        <taxon>Vertebrata</taxon>
        <taxon>Euteleostomi</taxon>
        <taxon>Actinopterygii</taxon>
        <taxon>Neopterygii</taxon>
        <taxon>Teleostei</taxon>
        <taxon>Ostariophysi</taxon>
        <taxon>Cypriniformes</taxon>
        <taxon>Cyprinidae</taxon>
        <taxon>Cyprininae</taxon>
        <taxon>Cyprinus</taxon>
    </lineage>
</organism>
<dbReference type="CDD" id="cd01647">
    <property type="entry name" value="RT_LTR"/>
    <property type="match status" value="1"/>
</dbReference>
<keyword evidence="12" id="KW-0479">Metal-binding</keyword>
<feature type="chain" id="PRO_5039896067" description="Gypsy retrotransposon integrase-like protein 1" evidence="14">
    <location>
        <begin position="17"/>
        <end position="1261"/>
    </location>
</feature>
<dbReference type="GO" id="GO:0004190">
    <property type="term" value="F:aspartic-type endopeptidase activity"/>
    <property type="evidence" value="ECO:0007669"/>
    <property type="project" value="UniProtKB-KW"/>
</dbReference>
<dbReference type="InterPro" id="IPR054465">
    <property type="entry name" value="Integrase_p58-like_C"/>
</dbReference>
<keyword evidence="14" id="KW-0732">Signal</keyword>
<keyword evidence="10" id="KW-0511">Multifunctional enzyme</keyword>
<dbReference type="Gene3D" id="3.30.70.270">
    <property type="match status" value="2"/>
</dbReference>
<feature type="compositionally biased region" description="Low complexity" evidence="13">
    <location>
        <begin position="122"/>
        <end position="131"/>
    </location>
</feature>
<dbReference type="FunFam" id="1.10.340.70:FF:000001">
    <property type="entry name" value="Retrovirus-related Pol polyprotein from transposon gypsy-like Protein"/>
    <property type="match status" value="1"/>
</dbReference>
<proteinExistence type="inferred from homology"/>
<feature type="domain" description="CCHC-type" evidence="15">
    <location>
        <begin position="206"/>
        <end position="220"/>
    </location>
</feature>
<feature type="signal peptide" evidence="14">
    <location>
        <begin position="1"/>
        <end position="16"/>
    </location>
</feature>
<dbReference type="SUPFAM" id="SSF50630">
    <property type="entry name" value="Acid proteases"/>
    <property type="match status" value="1"/>
</dbReference>
<dbReference type="Ensembl" id="ENSCCRT00000147283.1">
    <property type="protein sequence ID" value="ENSCCRP00000172985.1"/>
    <property type="gene ID" value="ENSCCRG00000059315.1"/>
</dbReference>
<evidence type="ECO:0000256" key="4">
    <source>
        <dbReference type="ARBA" id="ARBA00022679"/>
    </source>
</evidence>
<dbReference type="FunFam" id="3.10.20.370:FF:000001">
    <property type="entry name" value="Retrovirus-related Pol polyprotein from transposon 17.6-like protein"/>
    <property type="match status" value="1"/>
</dbReference>
<evidence type="ECO:0000259" key="18">
    <source>
        <dbReference type="PROSITE" id="PS50994"/>
    </source>
</evidence>
<dbReference type="InterPro" id="IPR043502">
    <property type="entry name" value="DNA/RNA_pol_sf"/>
</dbReference>
<dbReference type="Gene3D" id="1.10.4020.10">
    <property type="entry name" value="DNA breaking-rejoining enzymes"/>
    <property type="match status" value="1"/>
</dbReference>
<evidence type="ECO:0000259" key="15">
    <source>
        <dbReference type="PROSITE" id="PS50158"/>
    </source>
</evidence>
<dbReference type="GO" id="GO:0003677">
    <property type="term" value="F:DNA binding"/>
    <property type="evidence" value="ECO:0007669"/>
    <property type="project" value="UniProtKB-KW"/>
</dbReference>
<keyword evidence="4" id="KW-0808">Transferase</keyword>
<keyword evidence="12" id="KW-0863">Zinc-finger</keyword>
<dbReference type="PROSITE" id="PS50804">
    <property type="entry name" value="SCAN_BOX"/>
    <property type="match status" value="1"/>
</dbReference>
<feature type="region of interest" description="Disordered" evidence="13">
    <location>
        <begin position="122"/>
        <end position="197"/>
    </location>
</feature>